<evidence type="ECO:0000256" key="4">
    <source>
        <dbReference type="PROSITE-ProRule" id="PRU00169"/>
    </source>
</evidence>
<evidence type="ECO:0000313" key="6">
    <source>
        <dbReference type="EMBL" id="MBB4053568.1"/>
    </source>
</evidence>
<dbReference type="PANTHER" id="PTHR44591">
    <property type="entry name" value="STRESS RESPONSE REGULATOR PROTEIN 1"/>
    <property type="match status" value="1"/>
</dbReference>
<keyword evidence="2" id="KW-0805">Transcription regulation</keyword>
<keyword evidence="7" id="KW-1185">Reference proteome</keyword>
<name>A0A7W6IPT7_9HYPH</name>
<evidence type="ECO:0000256" key="3">
    <source>
        <dbReference type="ARBA" id="ARBA00023163"/>
    </source>
</evidence>
<feature type="modified residue" description="4-aspartylphosphate" evidence="4">
    <location>
        <position position="55"/>
    </location>
</feature>
<organism evidence="6 7">
    <name type="scientific">Devosia subaequoris</name>
    <dbReference type="NCBI Taxonomy" id="395930"/>
    <lineage>
        <taxon>Bacteria</taxon>
        <taxon>Pseudomonadati</taxon>
        <taxon>Pseudomonadota</taxon>
        <taxon>Alphaproteobacteria</taxon>
        <taxon>Hyphomicrobiales</taxon>
        <taxon>Devosiaceae</taxon>
        <taxon>Devosia</taxon>
    </lineage>
</organism>
<protein>
    <submittedName>
        <fullName evidence="6">CheY-like chemotaxis protein</fullName>
    </submittedName>
</protein>
<dbReference type="GO" id="GO:0000160">
    <property type="term" value="P:phosphorelay signal transduction system"/>
    <property type="evidence" value="ECO:0007669"/>
    <property type="project" value="InterPro"/>
</dbReference>
<dbReference type="AlphaFoldDB" id="A0A7W6IPT7"/>
<keyword evidence="1 4" id="KW-0597">Phosphoprotein</keyword>
<comment type="caution">
    <text evidence="6">The sequence shown here is derived from an EMBL/GenBank/DDBJ whole genome shotgun (WGS) entry which is preliminary data.</text>
</comment>
<keyword evidence="3" id="KW-0804">Transcription</keyword>
<dbReference type="Pfam" id="PF00072">
    <property type="entry name" value="Response_reg"/>
    <property type="match status" value="1"/>
</dbReference>
<dbReference type="SMART" id="SM00448">
    <property type="entry name" value="REC"/>
    <property type="match status" value="1"/>
</dbReference>
<dbReference type="PANTHER" id="PTHR44591:SF3">
    <property type="entry name" value="RESPONSE REGULATORY DOMAIN-CONTAINING PROTEIN"/>
    <property type="match status" value="1"/>
</dbReference>
<dbReference type="EMBL" id="JACIEW010000009">
    <property type="protein sequence ID" value="MBB4053568.1"/>
    <property type="molecule type" value="Genomic_DNA"/>
</dbReference>
<proteinExistence type="predicted"/>
<evidence type="ECO:0000313" key="7">
    <source>
        <dbReference type="Proteomes" id="UP000547011"/>
    </source>
</evidence>
<accession>A0A7W6IPT7</accession>
<dbReference type="PROSITE" id="PS50110">
    <property type="entry name" value="RESPONSE_REGULATORY"/>
    <property type="match status" value="1"/>
</dbReference>
<gene>
    <name evidence="6" type="ORF">GGR20_003230</name>
</gene>
<reference evidence="6 7" key="1">
    <citation type="submission" date="2020-08" db="EMBL/GenBank/DDBJ databases">
        <title>Genomic Encyclopedia of Type Strains, Phase IV (KMG-IV): sequencing the most valuable type-strain genomes for metagenomic binning, comparative biology and taxonomic classification.</title>
        <authorList>
            <person name="Goeker M."/>
        </authorList>
    </citation>
    <scope>NUCLEOTIDE SEQUENCE [LARGE SCALE GENOMIC DNA]</scope>
    <source>
        <strain evidence="6 7">DSM 23447</strain>
    </source>
</reference>
<evidence type="ECO:0000259" key="5">
    <source>
        <dbReference type="PROSITE" id="PS50110"/>
    </source>
</evidence>
<dbReference type="SUPFAM" id="SSF52172">
    <property type="entry name" value="CheY-like"/>
    <property type="match status" value="1"/>
</dbReference>
<dbReference type="InterPro" id="IPR011006">
    <property type="entry name" value="CheY-like_superfamily"/>
</dbReference>
<evidence type="ECO:0000256" key="2">
    <source>
        <dbReference type="ARBA" id="ARBA00023015"/>
    </source>
</evidence>
<dbReference type="Gene3D" id="3.40.50.2300">
    <property type="match status" value="1"/>
</dbReference>
<dbReference type="RefSeq" id="WP_183312352.1">
    <property type="nucleotide sequence ID" value="NZ_JACIEW010000009.1"/>
</dbReference>
<dbReference type="Proteomes" id="UP000547011">
    <property type="component" value="Unassembled WGS sequence"/>
</dbReference>
<dbReference type="InterPro" id="IPR001789">
    <property type="entry name" value="Sig_transdc_resp-reg_receiver"/>
</dbReference>
<evidence type="ECO:0000256" key="1">
    <source>
        <dbReference type="ARBA" id="ARBA00022553"/>
    </source>
</evidence>
<sequence>MKHSPRVLVCDDFAPLLESVAGSLRQAGFEVDTTATGIDSLARLRSAPYDVLVTDIWMPGMDGLSLMKLLTTEFPHLRVFAMTGGGPDFTVETAVSLAEVWGAERVFVKPFDEEQLVQAILNR</sequence>
<dbReference type="InterPro" id="IPR050595">
    <property type="entry name" value="Bact_response_regulator"/>
</dbReference>
<feature type="domain" description="Response regulatory" evidence="5">
    <location>
        <begin position="6"/>
        <end position="123"/>
    </location>
</feature>